<keyword evidence="4" id="KW-1185">Reference proteome</keyword>
<evidence type="ECO:0000256" key="1">
    <source>
        <dbReference type="SAM" id="MobiDB-lite"/>
    </source>
</evidence>
<feature type="signal peptide" evidence="2">
    <location>
        <begin position="1"/>
        <end position="22"/>
    </location>
</feature>
<evidence type="ECO:0000313" key="4">
    <source>
        <dbReference type="Proteomes" id="UP000426027"/>
    </source>
</evidence>
<protein>
    <submittedName>
        <fullName evidence="3">Type IX secretion system membrane protein PorP/SprF</fullName>
    </submittedName>
</protein>
<gene>
    <name evidence="3" type="ORF">GLV81_09090</name>
</gene>
<proteinExistence type="predicted"/>
<evidence type="ECO:0000313" key="3">
    <source>
        <dbReference type="EMBL" id="QGW28230.1"/>
    </source>
</evidence>
<sequence length="340" mass="37636">MNRIKTVALVLLALVCNQLVQAQQRPHYTQYILNNYIINPAVAGIENYTDIKISHRHQWVGILDAPVTTYVTVHGSIGKEDSRTNPTTFSPEGENPRGRAYWESYTSAKPHHGWGFTMINDRTGALNRFSAYGTYAYHLGIGPRTSLSGGISVGVTNNSLNTSKLLFDNPIDPAVASSGYLNKLRPDVNAGLWLYSADFFAGISAQQIMNQGLEFSGNTLTTNAKSYPHLFFTAGYKLYAGEDFSIIPSAVIRYVDPLPLGVDLNVKAQYRDRIWLGAGYRVNDGLSAMLGVNISNVFNIGYAYDYTTSPLQNFTKGTHEIVLGFMLGNKWGDLCPRNLW</sequence>
<feature type="chain" id="PRO_5026088509" evidence="2">
    <location>
        <begin position="23"/>
        <end position="340"/>
    </location>
</feature>
<dbReference type="InterPro" id="IPR019861">
    <property type="entry name" value="PorP/SprF_Bacteroidetes"/>
</dbReference>
<accession>A0A6I6GD54</accession>
<feature type="region of interest" description="Disordered" evidence="1">
    <location>
        <begin position="77"/>
        <end position="96"/>
    </location>
</feature>
<evidence type="ECO:0000256" key="2">
    <source>
        <dbReference type="SAM" id="SignalP"/>
    </source>
</evidence>
<keyword evidence="2" id="KW-0732">Signal</keyword>
<reference evidence="3 4" key="1">
    <citation type="submission" date="2019-11" db="EMBL/GenBank/DDBJ databases">
        <authorList>
            <person name="Im W.T."/>
        </authorList>
    </citation>
    <scope>NUCLEOTIDE SEQUENCE [LARGE SCALE GENOMIC DNA]</scope>
    <source>
        <strain evidence="3 4">SB-02</strain>
    </source>
</reference>
<dbReference type="Pfam" id="PF11751">
    <property type="entry name" value="PorP_SprF"/>
    <property type="match status" value="1"/>
</dbReference>
<name>A0A6I6GD54_9BACT</name>
<dbReference type="RefSeq" id="WP_157478587.1">
    <property type="nucleotide sequence ID" value="NZ_CP046566.1"/>
</dbReference>
<dbReference type="Proteomes" id="UP000426027">
    <property type="component" value="Chromosome"/>
</dbReference>
<dbReference type="EMBL" id="CP046566">
    <property type="protein sequence ID" value="QGW28230.1"/>
    <property type="molecule type" value="Genomic_DNA"/>
</dbReference>
<dbReference type="AlphaFoldDB" id="A0A6I6GD54"/>
<dbReference type="KEGG" id="fls:GLV81_09090"/>
<organism evidence="3 4">
    <name type="scientific">Phnomibacter ginsenosidimutans</name>
    <dbReference type="NCBI Taxonomy" id="2676868"/>
    <lineage>
        <taxon>Bacteria</taxon>
        <taxon>Pseudomonadati</taxon>
        <taxon>Bacteroidota</taxon>
        <taxon>Chitinophagia</taxon>
        <taxon>Chitinophagales</taxon>
        <taxon>Chitinophagaceae</taxon>
        <taxon>Phnomibacter</taxon>
    </lineage>
</organism>
<dbReference type="NCBIfam" id="TIGR03519">
    <property type="entry name" value="T9SS_PorP_fam"/>
    <property type="match status" value="1"/>
</dbReference>